<name>A0ACB9DED3_9ASTR</name>
<dbReference type="EMBL" id="CM042036">
    <property type="protein sequence ID" value="KAI3744831.1"/>
    <property type="molecule type" value="Genomic_DNA"/>
</dbReference>
<comment type="caution">
    <text evidence="1">The sequence shown here is derived from an EMBL/GenBank/DDBJ whole genome shotgun (WGS) entry which is preliminary data.</text>
</comment>
<accession>A0ACB9DED3</accession>
<gene>
    <name evidence="1" type="ORF">L1987_57924</name>
</gene>
<evidence type="ECO:0000313" key="1">
    <source>
        <dbReference type="EMBL" id="KAI3744831.1"/>
    </source>
</evidence>
<reference evidence="1 2" key="2">
    <citation type="journal article" date="2022" name="Mol. Ecol. Resour.">
        <title>The genomes of chicory, endive, great burdock and yacon provide insights into Asteraceae paleo-polyploidization history and plant inulin production.</title>
        <authorList>
            <person name="Fan W."/>
            <person name="Wang S."/>
            <person name="Wang H."/>
            <person name="Wang A."/>
            <person name="Jiang F."/>
            <person name="Liu H."/>
            <person name="Zhao H."/>
            <person name="Xu D."/>
            <person name="Zhang Y."/>
        </authorList>
    </citation>
    <scope>NUCLEOTIDE SEQUENCE [LARGE SCALE GENOMIC DNA]</scope>
    <source>
        <strain evidence="2">cv. Yunnan</strain>
        <tissue evidence="1">Leaves</tissue>
    </source>
</reference>
<protein>
    <submittedName>
        <fullName evidence="1">Uncharacterized protein</fullName>
    </submittedName>
</protein>
<organism evidence="1 2">
    <name type="scientific">Smallanthus sonchifolius</name>
    <dbReference type="NCBI Taxonomy" id="185202"/>
    <lineage>
        <taxon>Eukaryota</taxon>
        <taxon>Viridiplantae</taxon>
        <taxon>Streptophyta</taxon>
        <taxon>Embryophyta</taxon>
        <taxon>Tracheophyta</taxon>
        <taxon>Spermatophyta</taxon>
        <taxon>Magnoliopsida</taxon>
        <taxon>eudicotyledons</taxon>
        <taxon>Gunneridae</taxon>
        <taxon>Pentapetalae</taxon>
        <taxon>asterids</taxon>
        <taxon>campanulids</taxon>
        <taxon>Asterales</taxon>
        <taxon>Asteraceae</taxon>
        <taxon>Asteroideae</taxon>
        <taxon>Heliantheae alliance</taxon>
        <taxon>Millerieae</taxon>
        <taxon>Smallanthus</taxon>
    </lineage>
</organism>
<dbReference type="Proteomes" id="UP001056120">
    <property type="component" value="Linkage Group LG19"/>
</dbReference>
<sequence length="103" mass="11454">MGLACRGTLSSTDTELLPKRHYLVNQLEIRESSHQVRPQEVGPTEHTIPPRTKRSEPQPDLGAQQSKDTSEDSDAVIEALDNCLVQLQGVMDLNDSALGRLYR</sequence>
<proteinExistence type="predicted"/>
<evidence type="ECO:0000313" key="2">
    <source>
        <dbReference type="Proteomes" id="UP001056120"/>
    </source>
</evidence>
<keyword evidence="2" id="KW-1185">Reference proteome</keyword>
<reference evidence="2" key="1">
    <citation type="journal article" date="2022" name="Mol. Ecol. Resour.">
        <title>The genomes of chicory, endive, great burdock and yacon provide insights into Asteraceae palaeo-polyploidization history and plant inulin production.</title>
        <authorList>
            <person name="Fan W."/>
            <person name="Wang S."/>
            <person name="Wang H."/>
            <person name="Wang A."/>
            <person name="Jiang F."/>
            <person name="Liu H."/>
            <person name="Zhao H."/>
            <person name="Xu D."/>
            <person name="Zhang Y."/>
        </authorList>
    </citation>
    <scope>NUCLEOTIDE SEQUENCE [LARGE SCALE GENOMIC DNA]</scope>
    <source>
        <strain evidence="2">cv. Yunnan</strain>
    </source>
</reference>